<dbReference type="InterPro" id="IPR000868">
    <property type="entry name" value="Isochorismatase-like_dom"/>
</dbReference>
<feature type="domain" description="Isochorismatase-like" evidence="2">
    <location>
        <begin position="18"/>
        <end position="193"/>
    </location>
</feature>
<proteinExistence type="predicted"/>
<dbReference type="EMBL" id="JAQNDK010000003">
    <property type="protein sequence ID" value="MDC0681594.1"/>
    <property type="molecule type" value="Genomic_DNA"/>
</dbReference>
<comment type="caution">
    <text evidence="3">The sequence shown here is derived from an EMBL/GenBank/DDBJ whole genome shotgun (WGS) entry which is preliminary data.</text>
</comment>
<organism evidence="3 4">
    <name type="scientific">Sorangium atrum</name>
    <dbReference type="NCBI Taxonomy" id="2995308"/>
    <lineage>
        <taxon>Bacteria</taxon>
        <taxon>Pseudomonadati</taxon>
        <taxon>Myxococcota</taxon>
        <taxon>Polyangia</taxon>
        <taxon>Polyangiales</taxon>
        <taxon>Polyangiaceae</taxon>
        <taxon>Sorangium</taxon>
    </lineage>
</organism>
<gene>
    <name evidence="3" type="ORF">POL72_27895</name>
</gene>
<evidence type="ECO:0000313" key="4">
    <source>
        <dbReference type="Proteomes" id="UP001217485"/>
    </source>
</evidence>
<name>A0ABT5C5A0_9BACT</name>
<dbReference type="RefSeq" id="WP_272098803.1">
    <property type="nucleotide sequence ID" value="NZ_JAQNDK010000003.1"/>
</dbReference>
<protein>
    <submittedName>
        <fullName evidence="3">Cysteine hydrolase</fullName>
    </submittedName>
</protein>
<dbReference type="PANTHER" id="PTHR43540">
    <property type="entry name" value="PEROXYUREIDOACRYLATE/UREIDOACRYLATE AMIDOHYDROLASE-RELATED"/>
    <property type="match status" value="1"/>
</dbReference>
<keyword evidence="1 3" id="KW-0378">Hydrolase</keyword>
<dbReference type="CDD" id="cd00431">
    <property type="entry name" value="cysteine_hydrolases"/>
    <property type="match status" value="1"/>
</dbReference>
<dbReference type="Proteomes" id="UP001217485">
    <property type="component" value="Unassembled WGS sequence"/>
</dbReference>
<evidence type="ECO:0000313" key="3">
    <source>
        <dbReference type="EMBL" id="MDC0681594.1"/>
    </source>
</evidence>
<dbReference type="SUPFAM" id="SSF52499">
    <property type="entry name" value="Isochorismatase-like hydrolases"/>
    <property type="match status" value="1"/>
</dbReference>
<dbReference type="InterPro" id="IPR050272">
    <property type="entry name" value="Isochorismatase-like_hydrls"/>
</dbReference>
<dbReference type="GO" id="GO:0016787">
    <property type="term" value="F:hydrolase activity"/>
    <property type="evidence" value="ECO:0007669"/>
    <property type="project" value="UniProtKB-KW"/>
</dbReference>
<dbReference type="PANTHER" id="PTHR43540:SF6">
    <property type="entry name" value="ISOCHORISMATASE-LIKE DOMAIN-CONTAINING PROTEIN"/>
    <property type="match status" value="1"/>
</dbReference>
<keyword evidence="4" id="KW-1185">Reference proteome</keyword>
<evidence type="ECO:0000259" key="2">
    <source>
        <dbReference type="Pfam" id="PF00857"/>
    </source>
</evidence>
<dbReference type="InterPro" id="IPR036380">
    <property type="entry name" value="Isochorismatase-like_sf"/>
</dbReference>
<dbReference type="Pfam" id="PF00857">
    <property type="entry name" value="Isochorismatase"/>
    <property type="match status" value="1"/>
</dbReference>
<dbReference type="Gene3D" id="3.40.50.850">
    <property type="entry name" value="Isochorismatase-like"/>
    <property type="match status" value="1"/>
</dbReference>
<reference evidence="3 4" key="1">
    <citation type="submission" date="2023-01" db="EMBL/GenBank/DDBJ databases">
        <title>Minimal conservation of predation-associated metabolite biosynthetic gene clusters underscores biosynthetic potential of Myxococcota including descriptions for ten novel species: Archangium lansinium sp. nov., Myxococcus landrumus sp. nov., Nannocystis bai.</title>
        <authorList>
            <person name="Ahearne A."/>
            <person name="Stevens C."/>
            <person name="Dowd S."/>
        </authorList>
    </citation>
    <scope>NUCLEOTIDE SEQUENCE [LARGE SCALE GENOMIC DNA]</scope>
    <source>
        <strain evidence="3 4">WIWO2</strain>
    </source>
</reference>
<sequence length="200" mass="22460">MTPRIRPLPLDKVHPANTALLVIDMQRDFVEEGAPCEARGALEIVRRINALVAWARGRELPVVFTQEMHRADRCDFGIELEFEPLHCLEGSRGADMVDGLRIEPQDHRIFTKRRYDCFLGTDLDLLLRCKRVENLICCGVCTNICVLSTVLTARNLDYRVLLPVDAVAGTSRELHDAAILCMSNAFAYVTESASVMQLFG</sequence>
<evidence type="ECO:0000256" key="1">
    <source>
        <dbReference type="ARBA" id="ARBA00022801"/>
    </source>
</evidence>
<accession>A0ABT5C5A0</accession>